<dbReference type="InterPro" id="IPR015797">
    <property type="entry name" value="NUDIX_hydrolase-like_dom_sf"/>
</dbReference>
<keyword evidence="7" id="KW-0694">RNA-binding</keyword>
<reference evidence="14" key="1">
    <citation type="submission" date="2022-11" db="UniProtKB">
        <authorList>
            <consortium name="WormBaseParasite"/>
        </authorList>
    </citation>
    <scope>IDENTIFICATION</scope>
</reference>
<keyword evidence="6" id="KW-0378">Hydrolase</keyword>
<evidence type="ECO:0000256" key="2">
    <source>
        <dbReference type="ARBA" id="ARBA00004496"/>
    </source>
</evidence>
<dbReference type="GO" id="GO:0030145">
    <property type="term" value="F:manganese ion binding"/>
    <property type="evidence" value="ECO:0007669"/>
    <property type="project" value="InterPro"/>
</dbReference>
<evidence type="ECO:0000313" key="14">
    <source>
        <dbReference type="WBParaSite" id="PSAMB.scaffold4000size16063.g23191.t1"/>
    </source>
</evidence>
<evidence type="ECO:0000256" key="9">
    <source>
        <dbReference type="ARBA" id="ARBA00047661"/>
    </source>
</evidence>
<dbReference type="Pfam" id="PF00293">
    <property type="entry name" value="NUDIX"/>
    <property type="match status" value="1"/>
</dbReference>
<dbReference type="PANTHER" id="PTHR23114:SF17">
    <property type="entry name" value="M7GPPPN-MRNA HYDROLASE"/>
    <property type="match status" value="1"/>
</dbReference>
<proteinExistence type="inferred from homology"/>
<comment type="subcellular location">
    <subcellularLocation>
        <location evidence="2">Cytoplasm</location>
    </subcellularLocation>
</comment>
<name>A0A914WG47_9BILA</name>
<dbReference type="CDD" id="cd03672">
    <property type="entry name" value="NUDIX_Dcp2p_Nudt20"/>
    <property type="match status" value="1"/>
</dbReference>
<comment type="catalytic activity">
    <reaction evidence="9">
        <text>a 5'-end (N(7)-methyl 5'-triphosphoguanosine)-ribonucleoside in mRNA + H2O = N(7)-methyl-GDP + a 5'-end phospho-ribonucleoside in mRNA + 2 H(+)</text>
        <dbReference type="Rhea" id="RHEA:67484"/>
        <dbReference type="Rhea" id="RHEA-COMP:15692"/>
        <dbReference type="Rhea" id="RHEA-COMP:17167"/>
        <dbReference type="ChEBI" id="CHEBI:15377"/>
        <dbReference type="ChEBI" id="CHEBI:15378"/>
        <dbReference type="ChEBI" id="CHEBI:63714"/>
        <dbReference type="ChEBI" id="CHEBI:138282"/>
        <dbReference type="ChEBI" id="CHEBI:156461"/>
        <dbReference type="EC" id="3.6.1.62"/>
    </reaction>
    <physiologicalReaction direction="left-to-right" evidence="9">
        <dbReference type="Rhea" id="RHEA:67485"/>
    </physiologicalReaction>
</comment>
<organism evidence="13 14">
    <name type="scientific">Plectus sambesii</name>
    <dbReference type="NCBI Taxonomy" id="2011161"/>
    <lineage>
        <taxon>Eukaryota</taxon>
        <taxon>Metazoa</taxon>
        <taxon>Ecdysozoa</taxon>
        <taxon>Nematoda</taxon>
        <taxon>Chromadorea</taxon>
        <taxon>Plectida</taxon>
        <taxon>Plectina</taxon>
        <taxon>Plectoidea</taxon>
        <taxon>Plectidae</taxon>
        <taxon>Plectus</taxon>
    </lineage>
</organism>
<evidence type="ECO:0000256" key="10">
    <source>
        <dbReference type="ARBA" id="ARBA00078183"/>
    </source>
</evidence>
<accession>A0A914WG47</accession>
<dbReference type="InterPro" id="IPR044099">
    <property type="entry name" value="Dcp2_NUDIX"/>
</dbReference>
<evidence type="ECO:0000256" key="1">
    <source>
        <dbReference type="ARBA" id="ARBA00001936"/>
    </source>
</evidence>
<dbReference type="Pfam" id="PF05026">
    <property type="entry name" value="DCP2"/>
    <property type="match status" value="1"/>
</dbReference>
<keyword evidence="8" id="KW-0464">Manganese</keyword>
<dbReference type="GO" id="GO:0000290">
    <property type="term" value="P:deadenylation-dependent decapping of nuclear-transcribed mRNA"/>
    <property type="evidence" value="ECO:0007669"/>
    <property type="project" value="InterPro"/>
</dbReference>
<dbReference type="InterPro" id="IPR000086">
    <property type="entry name" value="NUDIX_hydrolase_dom"/>
</dbReference>
<dbReference type="FunFam" id="3.90.79.10:FF:000003">
    <property type="entry name" value="M7GpppN-mRNA hydrolase isoform 2"/>
    <property type="match status" value="1"/>
</dbReference>
<feature type="domain" description="Nudix hydrolase" evidence="12">
    <location>
        <begin position="123"/>
        <end position="254"/>
    </location>
</feature>
<evidence type="ECO:0000256" key="8">
    <source>
        <dbReference type="ARBA" id="ARBA00023211"/>
    </source>
</evidence>
<dbReference type="Gene3D" id="1.10.10.1050">
    <property type="entry name" value="Dcp2, box A domain"/>
    <property type="match status" value="1"/>
</dbReference>
<evidence type="ECO:0000256" key="7">
    <source>
        <dbReference type="ARBA" id="ARBA00022884"/>
    </source>
</evidence>
<keyword evidence="4" id="KW-0963">Cytoplasm</keyword>
<dbReference type="PROSITE" id="PS51462">
    <property type="entry name" value="NUDIX"/>
    <property type="match status" value="1"/>
</dbReference>
<evidence type="ECO:0000313" key="13">
    <source>
        <dbReference type="Proteomes" id="UP000887566"/>
    </source>
</evidence>
<comment type="cofactor">
    <cofactor evidence="1">
        <name>Mn(2+)</name>
        <dbReference type="ChEBI" id="CHEBI:29035"/>
    </cofactor>
</comment>
<comment type="similarity">
    <text evidence="3">Belongs to the Nudix hydrolase family. DCP2 subfamily.</text>
</comment>
<sequence>MDVIERDVTVTYIMICREQVRSSVIVNDSIMAIPSDILDDICFRFLVNLPEDQKRDPIRVCFQAELAHWFYVDFYCRDLVKYPNCREVGMKEFIRVIFNHCDFLQPLAKKVEQIIEDWRAYKTSVPTFGAILLDSSLEHVLLVQGYYASKNNWGFPKGKVNEDEDPVKCAIREVLEETSYDISAGIKHQRFVQRIVGENPVQLYIIPDVPADFPFKPSTRYEIRKIQWFRLAELPSSRQDRQFEAIGHSPNNFFTVFPFVDDIRMWAAKKNQHRAQQHQQTSAFRRVTPRSHKISPAVRNLFDSPQFHSPTPSLVVVGEPVWTAPAYPEQPSTSSTPAPSQRQNQQTPKAKTKSQAPTVAAPEAKTVNLAENIRLAKAWTNVKLDYSKGLIPINVKK</sequence>
<feature type="compositionally biased region" description="Polar residues" evidence="11">
    <location>
        <begin position="342"/>
        <end position="357"/>
    </location>
</feature>
<dbReference type="SUPFAM" id="SSF55811">
    <property type="entry name" value="Nudix"/>
    <property type="match status" value="1"/>
</dbReference>
<dbReference type="AlphaFoldDB" id="A0A914WG47"/>
<keyword evidence="13" id="KW-1185">Reference proteome</keyword>
<protein>
    <recommendedName>
        <fullName evidence="10">mRNA-decapping enzyme 2</fullName>
    </recommendedName>
</protein>
<keyword evidence="5" id="KW-0479">Metal-binding</keyword>
<dbReference type="GO" id="GO:0140933">
    <property type="term" value="F:5'-(N(7)-methylguanosine 5'-triphospho)-[mRNA] hydrolase activity"/>
    <property type="evidence" value="ECO:0007669"/>
    <property type="project" value="UniProtKB-EC"/>
</dbReference>
<dbReference type="WBParaSite" id="PSAMB.scaffold4000size16063.g23191.t1">
    <property type="protein sequence ID" value="PSAMB.scaffold4000size16063.g23191.t1"/>
    <property type="gene ID" value="PSAMB.scaffold4000size16063.g23191"/>
</dbReference>
<dbReference type="GO" id="GO:0000932">
    <property type="term" value="C:P-body"/>
    <property type="evidence" value="ECO:0007669"/>
    <property type="project" value="TreeGrafter"/>
</dbReference>
<dbReference type="GO" id="GO:0003723">
    <property type="term" value="F:RNA binding"/>
    <property type="evidence" value="ECO:0007669"/>
    <property type="project" value="UniProtKB-KW"/>
</dbReference>
<evidence type="ECO:0000256" key="3">
    <source>
        <dbReference type="ARBA" id="ARBA00005279"/>
    </source>
</evidence>
<dbReference type="PANTHER" id="PTHR23114">
    <property type="entry name" value="M7GPPPN-MRNA HYDROLASE"/>
    <property type="match status" value="1"/>
</dbReference>
<dbReference type="GO" id="GO:0000184">
    <property type="term" value="P:nuclear-transcribed mRNA catabolic process, nonsense-mediated decay"/>
    <property type="evidence" value="ECO:0007669"/>
    <property type="project" value="InterPro"/>
</dbReference>
<dbReference type="Proteomes" id="UP000887566">
    <property type="component" value="Unplaced"/>
</dbReference>
<feature type="region of interest" description="Disordered" evidence="11">
    <location>
        <begin position="326"/>
        <end position="362"/>
    </location>
</feature>
<evidence type="ECO:0000256" key="4">
    <source>
        <dbReference type="ARBA" id="ARBA00022490"/>
    </source>
</evidence>
<dbReference type="InterPro" id="IPR036189">
    <property type="entry name" value="DCP2_BoxA_sf"/>
</dbReference>
<dbReference type="SUPFAM" id="SSF140586">
    <property type="entry name" value="Dcp2 domain-like"/>
    <property type="match status" value="1"/>
</dbReference>
<dbReference type="Gene3D" id="3.90.79.10">
    <property type="entry name" value="Nucleoside Triphosphate Pyrophosphohydrolase"/>
    <property type="match status" value="1"/>
</dbReference>
<evidence type="ECO:0000256" key="11">
    <source>
        <dbReference type="SAM" id="MobiDB-lite"/>
    </source>
</evidence>
<dbReference type="SMART" id="SM01125">
    <property type="entry name" value="DCP2"/>
    <property type="match status" value="1"/>
</dbReference>
<evidence type="ECO:0000256" key="6">
    <source>
        <dbReference type="ARBA" id="ARBA00022801"/>
    </source>
</evidence>
<feature type="compositionally biased region" description="Low complexity" evidence="11">
    <location>
        <begin position="329"/>
        <end position="341"/>
    </location>
</feature>
<dbReference type="InterPro" id="IPR007722">
    <property type="entry name" value="DCP2_BoxA"/>
</dbReference>
<evidence type="ECO:0000256" key="5">
    <source>
        <dbReference type="ARBA" id="ARBA00022723"/>
    </source>
</evidence>
<evidence type="ECO:0000259" key="12">
    <source>
        <dbReference type="PROSITE" id="PS51462"/>
    </source>
</evidence>